<reference evidence="2" key="1">
    <citation type="journal article" date="2015" name="Nat. Genet.">
        <title>The genome and transcriptome of the zoonotic hookworm Ancylostoma ceylanicum identify infection-specific gene families.</title>
        <authorList>
            <person name="Schwarz E.M."/>
            <person name="Hu Y."/>
            <person name="Antoshechkin I."/>
            <person name="Miller M.M."/>
            <person name="Sternberg P.W."/>
            <person name="Aroian R.V."/>
        </authorList>
    </citation>
    <scope>NUCLEOTIDE SEQUENCE</scope>
    <source>
        <strain evidence="2">HY135</strain>
    </source>
</reference>
<sequence length="77" mass="9064">MSSSSNTPIRVSSNTPIRVVWSHPLFPHDDTHPRKSYQLGTMAPFCKGLFKNFNLYPFKYQSYNFNRISRMFQTSEE</sequence>
<comment type="caution">
    <text evidence="1">The sequence shown here is derived from an EMBL/GenBank/DDBJ whole genome shotgun (WGS) entry which is preliminary data.</text>
</comment>
<accession>A0A016RUP7</accession>
<proteinExistence type="predicted"/>
<evidence type="ECO:0000313" key="1">
    <source>
        <dbReference type="EMBL" id="EYB82021.1"/>
    </source>
</evidence>
<organism evidence="1 2">
    <name type="scientific">Ancylostoma ceylanicum</name>
    <dbReference type="NCBI Taxonomy" id="53326"/>
    <lineage>
        <taxon>Eukaryota</taxon>
        <taxon>Metazoa</taxon>
        <taxon>Ecdysozoa</taxon>
        <taxon>Nematoda</taxon>
        <taxon>Chromadorea</taxon>
        <taxon>Rhabditida</taxon>
        <taxon>Rhabditina</taxon>
        <taxon>Rhabditomorpha</taxon>
        <taxon>Strongyloidea</taxon>
        <taxon>Ancylostomatidae</taxon>
        <taxon>Ancylostomatinae</taxon>
        <taxon>Ancylostoma</taxon>
    </lineage>
</organism>
<dbReference type="AlphaFoldDB" id="A0A016RUP7"/>
<dbReference type="Proteomes" id="UP000024635">
    <property type="component" value="Unassembled WGS sequence"/>
</dbReference>
<keyword evidence="2" id="KW-1185">Reference proteome</keyword>
<gene>
    <name evidence="1" type="primary">Acey_s0368.g49</name>
    <name evidence="1" type="ORF">Y032_0368g49</name>
</gene>
<name>A0A016RUP7_9BILA</name>
<protein>
    <submittedName>
        <fullName evidence="1">Uncharacterized protein</fullName>
    </submittedName>
</protein>
<dbReference type="EMBL" id="JARK01001704">
    <property type="protein sequence ID" value="EYB82021.1"/>
    <property type="molecule type" value="Genomic_DNA"/>
</dbReference>
<evidence type="ECO:0000313" key="2">
    <source>
        <dbReference type="Proteomes" id="UP000024635"/>
    </source>
</evidence>